<dbReference type="EnsemblBacteria" id="CAK10378">
    <property type="protein sequence ID" value="CAK10378"/>
    <property type="gene ID" value="pRL100155"/>
</dbReference>
<dbReference type="HOGENOM" id="CLU_2207935_0_0_5"/>
<dbReference type="AlphaFoldDB" id="Q1M7Z8"/>
<feature type="transmembrane region" description="Helical" evidence="1">
    <location>
        <begin position="51"/>
        <end position="74"/>
    </location>
</feature>
<keyword evidence="1 2" id="KW-0812">Transmembrane</keyword>
<evidence type="ECO:0000313" key="2">
    <source>
        <dbReference type="EMBL" id="CAK10378.1"/>
    </source>
</evidence>
<protein>
    <submittedName>
        <fullName evidence="2">Transmembrane protein</fullName>
    </submittedName>
</protein>
<keyword evidence="2" id="KW-0614">Plasmid</keyword>
<keyword evidence="3" id="KW-1185">Reference proteome</keyword>
<evidence type="ECO:0000256" key="1">
    <source>
        <dbReference type="SAM" id="Phobius"/>
    </source>
</evidence>
<reference evidence="2 3" key="1">
    <citation type="journal article" date="2006" name="Genome Biol.">
        <title>The genome of Rhizobium leguminosarum has recognizable core and accessory components.</title>
        <authorList>
            <person name="Young J.W."/>
            <person name="Crossman L.C."/>
            <person name="Johnston A.W.B."/>
            <person name="Thomson N.R."/>
            <person name="Ghazoui Z.F."/>
            <person name="Hull K.H."/>
            <person name="Wexler M."/>
            <person name="Curson A.R.J."/>
            <person name="Todd J.D."/>
            <person name="Poole P.S."/>
            <person name="Mauchline T.H."/>
            <person name="East A.K."/>
            <person name="Quail M.A."/>
            <person name="Churcher C."/>
            <person name="Arrowsmith C."/>
            <person name="Cherevach A."/>
            <person name="Chillingworth T."/>
            <person name="Clarke K."/>
            <person name="Cronin A."/>
            <person name="Davis P."/>
            <person name="Fraser A."/>
            <person name="Hance Z."/>
            <person name="Hauser H."/>
            <person name="Jagels K."/>
            <person name="Moule S."/>
            <person name="Mungall K."/>
            <person name="Norbertczak H."/>
            <person name="Rabbinowitsch E."/>
            <person name="Sanders M."/>
            <person name="Simmonds M."/>
            <person name="Whitehead S."/>
            <person name="Parkhill J."/>
        </authorList>
    </citation>
    <scope>NUCLEOTIDE SEQUENCE [LARGE SCALE GENOMIC DNA]</scope>
    <source>
        <strain evidence="3">DSM 114642 / LMG 32736 / 3841</strain>
    </source>
</reference>
<name>Q1M7Z8_RHIJ3</name>
<dbReference type="Proteomes" id="UP000006575">
    <property type="component" value="Plasmid pRL10"/>
</dbReference>
<evidence type="ECO:0000313" key="3">
    <source>
        <dbReference type="Proteomes" id="UP000006575"/>
    </source>
</evidence>
<dbReference type="KEGG" id="rle:pRL100155"/>
<proteinExistence type="predicted"/>
<geneLocation type="plasmid" evidence="2 3">
    <name>pRL10</name>
</geneLocation>
<dbReference type="EMBL" id="AM236084">
    <property type="protein sequence ID" value="CAK10378.1"/>
    <property type="molecule type" value="Genomic_DNA"/>
</dbReference>
<accession>Q1M7Z8</accession>
<keyword evidence="1" id="KW-1133">Transmembrane helix</keyword>
<feature type="transmembrane region" description="Helical" evidence="1">
    <location>
        <begin position="81"/>
        <end position="105"/>
    </location>
</feature>
<sequence>MGVCAASRSLGTTECVETAWLGFGSLCRLNRVRRHICLVYVVQQSVHNMNYGALGVVQTLRLLLGPLAAAIVIIQRTSLAAGVFPGVAVGFCVYVATATTGIGIYGE</sequence>
<keyword evidence="1" id="KW-0472">Membrane</keyword>
<gene>
    <name evidence="2" type="ordered locus">pRL100155</name>
</gene>
<organism evidence="2 3">
    <name type="scientific">Rhizobium johnstonii (strain DSM 114642 / LMG 32736 / 3841)</name>
    <name type="common">Rhizobium leguminosarum bv. viciae</name>
    <dbReference type="NCBI Taxonomy" id="216596"/>
    <lineage>
        <taxon>Bacteria</taxon>
        <taxon>Pseudomonadati</taxon>
        <taxon>Pseudomonadota</taxon>
        <taxon>Alphaproteobacteria</taxon>
        <taxon>Hyphomicrobiales</taxon>
        <taxon>Rhizobiaceae</taxon>
        <taxon>Rhizobium/Agrobacterium group</taxon>
        <taxon>Rhizobium</taxon>
        <taxon>Rhizobium johnstonii</taxon>
    </lineage>
</organism>